<evidence type="ECO:0000313" key="4">
    <source>
        <dbReference type="Proteomes" id="UP000629287"/>
    </source>
</evidence>
<dbReference type="AlphaFoldDB" id="A0A8I0P2B4"/>
<dbReference type="Proteomes" id="UP000629287">
    <property type="component" value="Unassembled WGS sequence"/>
</dbReference>
<accession>A0A8I0P2B4</accession>
<dbReference type="InterPro" id="IPR011335">
    <property type="entry name" value="Restrct_endonuc-II-like"/>
</dbReference>
<name>A0A8I0P2B4_9ACTN</name>
<evidence type="ECO:0000256" key="1">
    <source>
        <dbReference type="SAM" id="MobiDB-lite"/>
    </source>
</evidence>
<comment type="caution">
    <text evidence="3">The sequence shown here is derived from an EMBL/GenBank/DDBJ whole genome shotgun (WGS) entry which is preliminary data.</text>
</comment>
<keyword evidence="3" id="KW-0378">Hydrolase</keyword>
<sequence length="167" mass="19491">MTVLEDRIAMAESDNTRQLDEMFERLEKMPVPEGYKVEIVEGTIYMSPQRDAHWQTIRRIVRELDNHFGDDVHVVSDVRIDFPGPLNGYCPDVAKLRDDAEKDARDHWRYEDIEFIAEVISTDTARNDYGPQEDRVRTRRGPRLPDRRPLCGQVPAVHPAQGRRLHQ</sequence>
<evidence type="ECO:0000259" key="2">
    <source>
        <dbReference type="Pfam" id="PF05685"/>
    </source>
</evidence>
<dbReference type="PANTHER" id="PTHR35400:SF3">
    <property type="entry name" value="SLL1072 PROTEIN"/>
    <property type="match status" value="1"/>
</dbReference>
<dbReference type="InterPro" id="IPR012296">
    <property type="entry name" value="Nuclease_put_TT1808"/>
</dbReference>
<keyword evidence="3" id="KW-0540">Nuclease</keyword>
<dbReference type="EMBL" id="JADBGF010000001">
    <property type="protein sequence ID" value="MBE1598138.1"/>
    <property type="molecule type" value="Genomic_DNA"/>
</dbReference>
<dbReference type="PANTHER" id="PTHR35400">
    <property type="entry name" value="SLR1083 PROTEIN"/>
    <property type="match status" value="1"/>
</dbReference>
<proteinExistence type="predicted"/>
<protein>
    <submittedName>
        <fullName evidence="3">Uma2 family endonuclease</fullName>
    </submittedName>
</protein>
<dbReference type="Gene3D" id="3.90.1570.10">
    <property type="entry name" value="tt1808, chain A"/>
    <property type="match status" value="1"/>
</dbReference>
<dbReference type="GO" id="GO:0004519">
    <property type="term" value="F:endonuclease activity"/>
    <property type="evidence" value="ECO:0007669"/>
    <property type="project" value="UniProtKB-KW"/>
</dbReference>
<reference evidence="3 4" key="1">
    <citation type="submission" date="2020-10" db="EMBL/GenBank/DDBJ databases">
        <title>Sequencing the genomes of 1000 actinobacteria strains.</title>
        <authorList>
            <person name="Klenk H.-P."/>
        </authorList>
    </citation>
    <scope>NUCLEOTIDE SEQUENCE [LARGE SCALE GENOMIC DNA]</scope>
    <source>
        <strain evidence="3 4">DSM 41803</strain>
    </source>
</reference>
<feature type="region of interest" description="Disordered" evidence="1">
    <location>
        <begin position="126"/>
        <end position="167"/>
    </location>
</feature>
<feature type="domain" description="Putative restriction endonuclease" evidence="2">
    <location>
        <begin position="24"/>
        <end position="130"/>
    </location>
</feature>
<organism evidence="3 4">
    <name type="scientific">Streptomyces stelliscabiei</name>
    <dbReference type="NCBI Taxonomy" id="146820"/>
    <lineage>
        <taxon>Bacteria</taxon>
        <taxon>Bacillati</taxon>
        <taxon>Actinomycetota</taxon>
        <taxon>Actinomycetes</taxon>
        <taxon>Kitasatosporales</taxon>
        <taxon>Streptomycetaceae</taxon>
        <taxon>Streptomyces</taxon>
    </lineage>
</organism>
<gene>
    <name evidence="3" type="ORF">H4687_004267</name>
</gene>
<dbReference type="SUPFAM" id="SSF52980">
    <property type="entry name" value="Restriction endonuclease-like"/>
    <property type="match status" value="1"/>
</dbReference>
<keyword evidence="4" id="KW-1185">Reference proteome</keyword>
<keyword evidence="3" id="KW-0255">Endonuclease</keyword>
<dbReference type="InterPro" id="IPR008538">
    <property type="entry name" value="Uma2"/>
</dbReference>
<evidence type="ECO:0000313" key="3">
    <source>
        <dbReference type="EMBL" id="MBE1598138.1"/>
    </source>
</evidence>
<dbReference type="Pfam" id="PF05685">
    <property type="entry name" value="Uma2"/>
    <property type="match status" value="1"/>
</dbReference>